<proteinExistence type="predicted"/>
<accession>A0ABY7T485</accession>
<gene>
    <name evidence="1" type="ORF">PQO05_21250</name>
</gene>
<organism evidence="1 2">
    <name type="scientific">Mucilaginibacter jinjuensis</name>
    <dbReference type="NCBI Taxonomy" id="1176721"/>
    <lineage>
        <taxon>Bacteria</taxon>
        <taxon>Pseudomonadati</taxon>
        <taxon>Bacteroidota</taxon>
        <taxon>Sphingobacteriia</taxon>
        <taxon>Sphingobacteriales</taxon>
        <taxon>Sphingobacteriaceae</taxon>
        <taxon>Mucilaginibacter</taxon>
    </lineage>
</organism>
<keyword evidence="2" id="KW-1185">Reference proteome</keyword>
<evidence type="ECO:0008006" key="3">
    <source>
        <dbReference type="Google" id="ProtNLM"/>
    </source>
</evidence>
<protein>
    <recommendedName>
        <fullName evidence="3">YD repeat-containing protein</fullName>
    </recommendedName>
</protein>
<dbReference type="Proteomes" id="UP001216139">
    <property type="component" value="Chromosome"/>
</dbReference>
<name>A0ABY7T485_9SPHI</name>
<dbReference type="EMBL" id="CP117167">
    <property type="protein sequence ID" value="WCT11270.1"/>
    <property type="molecule type" value="Genomic_DNA"/>
</dbReference>
<sequence length="225" mass="26142">MKLLISAILILTVQYSTRAQTTRTLLQGEILYGKVKKIAEMQYRERLATEQPTIFNSAVTDTTFYDENGNTTERHVKANGVIYNFVYTTEFDKRGKKLKTTCDKGVLTYDKKGNMIKFDQYDKAGGNFIAEDKHKYDSHNNMIEFTSYNNKGYLTFKKVFKYNDKNQPIEEKNYANDGTLSYTVFYTYNAFDENGNWTQRTLSDKFENGAQGSPLITTRQITYYQ</sequence>
<evidence type="ECO:0000313" key="1">
    <source>
        <dbReference type="EMBL" id="WCT11270.1"/>
    </source>
</evidence>
<evidence type="ECO:0000313" key="2">
    <source>
        <dbReference type="Proteomes" id="UP001216139"/>
    </source>
</evidence>
<dbReference type="RefSeq" id="WP_273629460.1">
    <property type="nucleotide sequence ID" value="NZ_CP117167.1"/>
</dbReference>
<reference evidence="1 2" key="1">
    <citation type="submission" date="2023-02" db="EMBL/GenBank/DDBJ databases">
        <title>Genome sequence of Mucilaginibacter jinjuensis strain KACC 16571.</title>
        <authorList>
            <person name="Kim S."/>
            <person name="Heo J."/>
            <person name="Kwon S.-W."/>
        </authorList>
    </citation>
    <scope>NUCLEOTIDE SEQUENCE [LARGE SCALE GENOMIC DNA]</scope>
    <source>
        <strain evidence="1 2">KACC 16571</strain>
    </source>
</reference>